<dbReference type="GeneID" id="110209816"/>
<evidence type="ECO:0000313" key="2">
    <source>
        <dbReference type="Proteomes" id="UP000515140"/>
    </source>
</evidence>
<dbReference type="CTD" id="401138"/>
<keyword evidence="2" id="KW-1185">Reference proteome</keyword>
<accession>A0A6P5KHT3</accession>
<dbReference type="PANTHER" id="PTHR36858:SF1">
    <property type="entry name" value="AMELOTIN"/>
    <property type="match status" value="1"/>
</dbReference>
<dbReference type="KEGG" id="pcw:110209816"/>
<dbReference type="RefSeq" id="XP_020844182.1">
    <property type="nucleotide sequence ID" value="XM_020988523.1"/>
</dbReference>
<dbReference type="InterPro" id="IPR031501">
    <property type="entry name" value="Amelotin"/>
</dbReference>
<gene>
    <name evidence="3" type="primary">AMTN</name>
</gene>
<dbReference type="GO" id="GO:0005911">
    <property type="term" value="C:cell-cell junction"/>
    <property type="evidence" value="ECO:0007669"/>
    <property type="project" value="TreeGrafter"/>
</dbReference>
<evidence type="ECO:0000256" key="1">
    <source>
        <dbReference type="SAM" id="SignalP"/>
    </source>
</evidence>
<dbReference type="GO" id="GO:0042475">
    <property type="term" value="P:odontogenesis of dentin-containing tooth"/>
    <property type="evidence" value="ECO:0007669"/>
    <property type="project" value="InterPro"/>
</dbReference>
<proteinExistence type="predicted"/>
<dbReference type="PANTHER" id="PTHR36858">
    <property type="entry name" value="AMELOTIN"/>
    <property type="match status" value="1"/>
</dbReference>
<feature type="signal peptide" evidence="1">
    <location>
        <begin position="1"/>
        <end position="16"/>
    </location>
</feature>
<dbReference type="InParanoid" id="A0A6P5KHT3"/>
<dbReference type="Pfam" id="PF15757">
    <property type="entry name" value="Amelotin"/>
    <property type="match status" value="1"/>
</dbReference>
<evidence type="ECO:0000313" key="3">
    <source>
        <dbReference type="RefSeq" id="XP_020844182.1"/>
    </source>
</evidence>
<organism evidence="2 3">
    <name type="scientific">Phascolarctos cinereus</name>
    <name type="common">Koala</name>
    <dbReference type="NCBI Taxonomy" id="38626"/>
    <lineage>
        <taxon>Eukaryota</taxon>
        <taxon>Metazoa</taxon>
        <taxon>Chordata</taxon>
        <taxon>Craniata</taxon>
        <taxon>Vertebrata</taxon>
        <taxon>Euteleostomi</taxon>
        <taxon>Mammalia</taxon>
        <taxon>Metatheria</taxon>
        <taxon>Diprotodontia</taxon>
        <taxon>Phascolarctidae</taxon>
        <taxon>Phascolarctos</taxon>
    </lineage>
</organism>
<keyword evidence="1" id="KW-0732">Signal</keyword>
<name>A0A6P5KHT3_PHACI</name>
<dbReference type="Proteomes" id="UP000515140">
    <property type="component" value="Unplaced"/>
</dbReference>
<dbReference type="AlphaFoldDB" id="A0A6P5KHT3"/>
<protein>
    <submittedName>
        <fullName evidence="3">Amelotin</fullName>
    </submittedName>
</protein>
<dbReference type="GO" id="GO:0070175">
    <property type="term" value="P:positive regulation of enamel mineralization"/>
    <property type="evidence" value="ECO:0007669"/>
    <property type="project" value="InterPro"/>
</dbReference>
<sequence length="313" mass="33115">MKTAVLLFCLLGTIQSLPVLQLTRTYPVQGLGQQPPQQQFHPGLGLPPANLVLDQPTLLSSQQPDQLFSALGQIALTHMFSLGTDMQLINPATGLVPSIQILPMTLADTNTAQQVSPQQVLPIIVAQIGAQGALLSSEELPTAPQIFTGFLIQPFGTGAMLPTGQERIDANTQDTALPAGQIGGNPAFWGTPEGQFPTPSGPDDVFEATVPVGIQRTTERSTIEAPNGGFFQTHKMPLGPKKTAEGSMRQMFLGDLSALADMNPRNTGEPPSSASELTPTGGNLMIPLIVPQDPDSTTSPTMLMLRGDTHLPM</sequence>
<dbReference type="FunCoup" id="A0A6P5KHT3">
    <property type="interactions" value="10"/>
</dbReference>
<reference evidence="3" key="1">
    <citation type="submission" date="2025-08" db="UniProtKB">
        <authorList>
            <consortium name="RefSeq"/>
        </authorList>
    </citation>
    <scope>IDENTIFICATION</scope>
    <source>
        <tissue evidence="3">Spleen</tissue>
    </source>
</reference>
<feature type="chain" id="PRO_5027833806" evidence="1">
    <location>
        <begin position="17"/>
        <end position="313"/>
    </location>
</feature>
<dbReference type="GO" id="GO:0005604">
    <property type="term" value="C:basement membrane"/>
    <property type="evidence" value="ECO:0007669"/>
    <property type="project" value="TreeGrafter"/>
</dbReference>